<accession>A0ABY1NTC8</accession>
<evidence type="ECO:0000313" key="3">
    <source>
        <dbReference type="Proteomes" id="UP001157960"/>
    </source>
</evidence>
<reference evidence="2 3" key="1">
    <citation type="submission" date="2017-05" db="EMBL/GenBank/DDBJ databases">
        <authorList>
            <person name="Varghese N."/>
            <person name="Submissions S."/>
        </authorList>
    </citation>
    <scope>NUCLEOTIDE SEQUENCE [LARGE SCALE GENOMIC DNA]</scope>
    <source>
        <strain evidence="2 3">DSM 28214</strain>
    </source>
</reference>
<evidence type="ECO:0000313" key="2">
    <source>
        <dbReference type="EMBL" id="SMP16422.1"/>
    </source>
</evidence>
<dbReference type="EMBL" id="FXTZ01000004">
    <property type="protein sequence ID" value="SMP16422.1"/>
    <property type="molecule type" value="Genomic_DNA"/>
</dbReference>
<proteinExistence type="predicted"/>
<feature type="region of interest" description="Disordered" evidence="1">
    <location>
        <begin position="40"/>
        <end position="64"/>
    </location>
</feature>
<dbReference type="RefSeq" id="WP_283421760.1">
    <property type="nucleotide sequence ID" value="NZ_FXTZ01000004.1"/>
</dbReference>
<name>A0ABY1NTC8_9FLAO</name>
<evidence type="ECO:0008006" key="4">
    <source>
        <dbReference type="Google" id="ProtNLM"/>
    </source>
</evidence>
<feature type="compositionally biased region" description="Basic residues" evidence="1">
    <location>
        <begin position="41"/>
        <end position="64"/>
    </location>
</feature>
<protein>
    <recommendedName>
        <fullName evidence="4">Histone H1</fullName>
    </recommendedName>
</protein>
<gene>
    <name evidence="2" type="ORF">SAMN06264346_10438</name>
</gene>
<keyword evidence="3" id="KW-1185">Reference proteome</keyword>
<evidence type="ECO:0000256" key="1">
    <source>
        <dbReference type="SAM" id="MobiDB-lite"/>
    </source>
</evidence>
<organism evidence="2 3">
    <name type="scientific">Chryseobacterium profundimaris</name>
    <dbReference type="NCBI Taxonomy" id="1387275"/>
    <lineage>
        <taxon>Bacteria</taxon>
        <taxon>Pseudomonadati</taxon>
        <taxon>Bacteroidota</taxon>
        <taxon>Flavobacteriia</taxon>
        <taxon>Flavobacteriales</taxon>
        <taxon>Weeksellaceae</taxon>
        <taxon>Chryseobacterium group</taxon>
        <taxon>Chryseobacterium</taxon>
    </lineage>
</organism>
<dbReference type="Proteomes" id="UP001157960">
    <property type="component" value="Unassembled WGS sequence"/>
</dbReference>
<sequence length="64" mass="7149">MTVNEAKKIIAMCHQLESDVKKQTASIKAMVYASLGGVGTARKKRSNNNKSKKIAQIRADFRRK</sequence>
<comment type="caution">
    <text evidence="2">The sequence shown here is derived from an EMBL/GenBank/DDBJ whole genome shotgun (WGS) entry which is preliminary data.</text>
</comment>